<keyword evidence="2" id="KW-1133">Transmembrane helix</keyword>
<feature type="region of interest" description="Disordered" evidence="1">
    <location>
        <begin position="229"/>
        <end position="309"/>
    </location>
</feature>
<evidence type="ECO:0000313" key="4">
    <source>
        <dbReference type="Proteomes" id="UP000053327"/>
    </source>
</evidence>
<evidence type="ECO:0000256" key="1">
    <source>
        <dbReference type="SAM" id="MobiDB-lite"/>
    </source>
</evidence>
<reference evidence="3 4" key="1">
    <citation type="submission" date="2011-08" db="EMBL/GenBank/DDBJ databases">
        <title>The Genome Sequence of Plasmodium vivax Brazil I.</title>
        <authorList>
            <consortium name="The Broad Institute Genome Sequencing Platform"/>
            <consortium name="The Broad Institute Genome Sequencing Center for Infectious Disease"/>
            <person name="Neafsey D."/>
            <person name="Carlton J."/>
            <person name="Barnwell J."/>
            <person name="Collins W."/>
            <person name="Escalante A."/>
            <person name="Mullikin J."/>
            <person name="Saul A."/>
            <person name="Guigo R."/>
            <person name="Camara F."/>
            <person name="Young S.K."/>
            <person name="Zeng Q."/>
            <person name="Gargeya S."/>
            <person name="Fitzgerald M."/>
            <person name="Haas B."/>
            <person name="Abouelleil A."/>
            <person name="Alvarado L."/>
            <person name="Arachchi H.M."/>
            <person name="Berlin A."/>
            <person name="Brown A."/>
            <person name="Chapman S.B."/>
            <person name="Chen Z."/>
            <person name="Dunbar C."/>
            <person name="Freedman E."/>
            <person name="Gearin G."/>
            <person name="Gellesch M."/>
            <person name="Goldberg J."/>
            <person name="Griggs A."/>
            <person name="Gujja S."/>
            <person name="Heiman D."/>
            <person name="Howarth C."/>
            <person name="Larson L."/>
            <person name="Lui A."/>
            <person name="MacDonald P.J.P."/>
            <person name="Montmayeur A."/>
            <person name="Murphy C."/>
            <person name="Neiman D."/>
            <person name="Pearson M."/>
            <person name="Priest M."/>
            <person name="Roberts A."/>
            <person name="Saif S."/>
            <person name="Shea T."/>
            <person name="Shenoy N."/>
            <person name="Sisk P."/>
            <person name="Stolte C."/>
            <person name="Sykes S."/>
            <person name="Wortman J."/>
            <person name="Nusbaum C."/>
            <person name="Birren B."/>
        </authorList>
    </citation>
    <scope>NUCLEOTIDE SEQUENCE [LARGE SCALE GENOMIC DNA]</scope>
    <source>
        <strain evidence="3 4">Brazil I</strain>
    </source>
</reference>
<protein>
    <recommendedName>
        <fullName evidence="5">Variable surface protein Vir7-like protein</fullName>
    </recommendedName>
</protein>
<evidence type="ECO:0000256" key="2">
    <source>
        <dbReference type="SAM" id="Phobius"/>
    </source>
</evidence>
<keyword evidence="2" id="KW-0472">Membrane</keyword>
<evidence type="ECO:0008006" key="5">
    <source>
        <dbReference type="Google" id="ProtNLM"/>
    </source>
</evidence>
<dbReference type="InterPro" id="IPR008780">
    <property type="entry name" value="Plasmodium_Vir"/>
</dbReference>
<feature type="compositionally biased region" description="Basic and acidic residues" evidence="1">
    <location>
        <begin position="229"/>
        <end position="258"/>
    </location>
</feature>
<feature type="compositionally biased region" description="Low complexity" evidence="1">
    <location>
        <begin position="281"/>
        <end position="308"/>
    </location>
</feature>
<feature type="transmembrane region" description="Helical" evidence="2">
    <location>
        <begin position="328"/>
        <end position="346"/>
    </location>
</feature>
<organism evidence="3 4">
    <name type="scientific">Plasmodium vivax (strain Brazil I)</name>
    <dbReference type="NCBI Taxonomy" id="1033975"/>
    <lineage>
        <taxon>Eukaryota</taxon>
        <taxon>Sar</taxon>
        <taxon>Alveolata</taxon>
        <taxon>Apicomplexa</taxon>
        <taxon>Aconoidasida</taxon>
        <taxon>Haemosporida</taxon>
        <taxon>Plasmodiidae</taxon>
        <taxon>Plasmodium</taxon>
        <taxon>Plasmodium (Plasmodium)</taxon>
    </lineage>
</organism>
<gene>
    <name evidence="3" type="ORF">PVBG_05577</name>
</gene>
<keyword evidence="2" id="KW-0812">Transmembrane</keyword>
<dbReference type="EMBL" id="KQ234880">
    <property type="protein sequence ID" value="KMZ83460.1"/>
    <property type="molecule type" value="Genomic_DNA"/>
</dbReference>
<proteinExistence type="predicted"/>
<evidence type="ECO:0000313" key="3">
    <source>
        <dbReference type="EMBL" id="KMZ83460.1"/>
    </source>
</evidence>
<sequence>MRYKNFCYNHIHNLIIRNDNKLSLLPTIKFYNKLDNAENSCQGNKFYNEAEALLKHYSGLQGVTDKILKGLCYAYGDKFQGESDIDICNFLYYWLGDILYNKLTNIIHFENVITKLFVLLRINNSKNCTAPTYYSVFEKEPFKNIKLLFDYSKDYDIYKKQVSSNDMPCNKSYNVYLQKYVETYNMFKGKCKSERTSSRYCKAFKEYFDENDRKNLSKLTCMLHDNKPETEKVHAKTEAENVHDKTGAAEEQPPRTHGTEGLSVTLTEGSEGGGQQVLERSSSSGNPSSEGTSESDSIPDPADISSNSTTNKTIATTVSVAGLLVPPFLLYNVISITIVKLIVLFYI</sequence>
<name>A0A0J9SKA0_PLAV1</name>
<dbReference type="Pfam" id="PF05795">
    <property type="entry name" value="Plasmodium_Vir"/>
    <property type="match status" value="1"/>
</dbReference>
<dbReference type="AlphaFoldDB" id="A0A0J9SKA0"/>
<accession>A0A0J9SKA0</accession>
<dbReference type="Proteomes" id="UP000053327">
    <property type="component" value="Unassembled WGS sequence"/>
</dbReference>